<dbReference type="InterPro" id="IPR036291">
    <property type="entry name" value="NAD(P)-bd_dom_sf"/>
</dbReference>
<organism evidence="5 6">
    <name type="scientific">Sinorhizobium mexicanum</name>
    <dbReference type="NCBI Taxonomy" id="375549"/>
    <lineage>
        <taxon>Bacteria</taxon>
        <taxon>Pseudomonadati</taxon>
        <taxon>Pseudomonadota</taxon>
        <taxon>Alphaproteobacteria</taxon>
        <taxon>Hyphomicrobiales</taxon>
        <taxon>Rhizobiaceae</taxon>
        <taxon>Sinorhizobium/Ensifer group</taxon>
        <taxon>Sinorhizobium</taxon>
    </lineage>
</organism>
<dbReference type="Gene3D" id="3.40.50.720">
    <property type="entry name" value="NAD(P)-binding Rossmann-like Domain"/>
    <property type="match status" value="1"/>
</dbReference>
<dbReference type="PANTHER" id="PTHR24321">
    <property type="entry name" value="DEHYDROGENASES, SHORT CHAIN"/>
    <property type="match status" value="1"/>
</dbReference>
<accession>A0A859R7B6</accession>
<reference evidence="5 6" key="1">
    <citation type="submission" date="2019-06" db="EMBL/GenBank/DDBJ databases">
        <title>Complete genome sequence of Ensifer mexicanus ITTG R7 isolated from nodules of Acacia angustissima (Mill.) Kuntze.</title>
        <authorList>
            <person name="Rincon-Rosales R."/>
            <person name="Rogel M.A."/>
            <person name="Guerrero G."/>
            <person name="Rincon-Molina C.I."/>
            <person name="Lopez-Lopez A."/>
            <person name="Martinez-Romero E."/>
        </authorList>
    </citation>
    <scope>NUCLEOTIDE SEQUENCE [LARGE SCALE GENOMIC DNA]</scope>
    <source>
        <strain evidence="5 6">ITTG R7</strain>
        <plasmid evidence="6">pemeittgr7c</plasmid>
    </source>
</reference>
<dbReference type="Pfam" id="PF13561">
    <property type="entry name" value="adh_short_C2"/>
    <property type="match status" value="1"/>
</dbReference>
<gene>
    <name evidence="5" type="ORF">FKV68_28905</name>
</gene>
<dbReference type="Proteomes" id="UP000510721">
    <property type="component" value="Plasmid pEmeITTGR7c"/>
</dbReference>
<dbReference type="SUPFAM" id="SSF51735">
    <property type="entry name" value="NAD(P)-binding Rossmann-fold domains"/>
    <property type="match status" value="1"/>
</dbReference>
<evidence type="ECO:0000313" key="5">
    <source>
        <dbReference type="EMBL" id="QLL65368.1"/>
    </source>
</evidence>
<feature type="domain" description="Ketoreductase" evidence="4">
    <location>
        <begin position="6"/>
        <end position="182"/>
    </location>
</feature>
<dbReference type="KEGG" id="emx:FKV68_28905"/>
<sequence length="252" mass="26442">MEFKGKVVAVTGGAKGIGRSCVELFAARGGQVVFSDIDEPGGEALAASLGDAVVFIRGDVRKLADMQAMAALAEARFGGLDVVVNNAAVALNGVIDEIDEERWTTVIDTNLTGCWRTLKACVPLLRKRGGGAVVNLSSVQGLIGFQGWPAYAATKGAIIALTRQCAIDLAKAGIRVNAVAPGTIMTPMNEKIFDEVEDAQALIDTWNRAHPIGRFGQPEEVAELVAFLASDKASFITGEIVRCDGGLAIRGE</sequence>
<dbReference type="PRINTS" id="PR00081">
    <property type="entry name" value="GDHRDH"/>
</dbReference>
<dbReference type="EMBL" id="CP041241">
    <property type="protein sequence ID" value="QLL65368.1"/>
    <property type="molecule type" value="Genomic_DNA"/>
</dbReference>
<geneLocation type="plasmid" evidence="6">
    <name>pemeittgr7c</name>
</geneLocation>
<dbReference type="PRINTS" id="PR00080">
    <property type="entry name" value="SDRFAMILY"/>
</dbReference>
<dbReference type="InterPro" id="IPR002347">
    <property type="entry name" value="SDR_fam"/>
</dbReference>
<keyword evidence="6" id="KW-1185">Reference proteome</keyword>
<keyword evidence="3" id="KW-0520">NAD</keyword>
<dbReference type="FunFam" id="3.40.50.720:FF:000084">
    <property type="entry name" value="Short-chain dehydrogenase reductase"/>
    <property type="match status" value="1"/>
</dbReference>
<name>A0A859R7B6_9HYPH</name>
<evidence type="ECO:0000256" key="1">
    <source>
        <dbReference type="ARBA" id="ARBA00006484"/>
    </source>
</evidence>
<dbReference type="CDD" id="cd05233">
    <property type="entry name" value="SDR_c"/>
    <property type="match status" value="1"/>
</dbReference>
<evidence type="ECO:0000259" key="4">
    <source>
        <dbReference type="SMART" id="SM00822"/>
    </source>
</evidence>
<comment type="similarity">
    <text evidence="1">Belongs to the short-chain dehydrogenases/reductases (SDR) family.</text>
</comment>
<keyword evidence="2" id="KW-0560">Oxidoreductase</keyword>
<dbReference type="SMART" id="SM00822">
    <property type="entry name" value="PKS_KR"/>
    <property type="match status" value="1"/>
</dbReference>
<dbReference type="NCBIfam" id="NF005559">
    <property type="entry name" value="PRK07231.1"/>
    <property type="match status" value="1"/>
</dbReference>
<evidence type="ECO:0000256" key="2">
    <source>
        <dbReference type="ARBA" id="ARBA00023002"/>
    </source>
</evidence>
<protein>
    <submittedName>
        <fullName evidence="5">SDR family oxidoreductase</fullName>
    </submittedName>
</protein>
<dbReference type="GO" id="GO:0016491">
    <property type="term" value="F:oxidoreductase activity"/>
    <property type="evidence" value="ECO:0007669"/>
    <property type="project" value="UniProtKB-KW"/>
</dbReference>
<keyword evidence="5" id="KW-0614">Plasmid</keyword>
<evidence type="ECO:0000256" key="3">
    <source>
        <dbReference type="ARBA" id="ARBA00023027"/>
    </source>
</evidence>
<dbReference type="AlphaFoldDB" id="A0A859R7B6"/>
<evidence type="ECO:0000313" key="6">
    <source>
        <dbReference type="Proteomes" id="UP000510721"/>
    </source>
</evidence>
<dbReference type="RefSeq" id="WP_180943826.1">
    <property type="nucleotide sequence ID" value="NZ_CP041241.1"/>
</dbReference>
<dbReference type="InterPro" id="IPR057326">
    <property type="entry name" value="KR_dom"/>
</dbReference>
<proteinExistence type="inferred from homology"/>
<dbReference type="PANTHER" id="PTHR24321:SF8">
    <property type="entry name" value="ESTRADIOL 17-BETA-DEHYDROGENASE 8-RELATED"/>
    <property type="match status" value="1"/>
</dbReference>